<organism evidence="2 3">
    <name type="scientific">Podospora didyma</name>
    <dbReference type="NCBI Taxonomy" id="330526"/>
    <lineage>
        <taxon>Eukaryota</taxon>
        <taxon>Fungi</taxon>
        <taxon>Dikarya</taxon>
        <taxon>Ascomycota</taxon>
        <taxon>Pezizomycotina</taxon>
        <taxon>Sordariomycetes</taxon>
        <taxon>Sordariomycetidae</taxon>
        <taxon>Sordariales</taxon>
        <taxon>Podosporaceae</taxon>
        <taxon>Podospora</taxon>
    </lineage>
</organism>
<evidence type="ECO:0000313" key="2">
    <source>
        <dbReference type="EMBL" id="KAK3372166.1"/>
    </source>
</evidence>
<comment type="caution">
    <text evidence="2">The sequence shown here is derived from an EMBL/GenBank/DDBJ whole genome shotgun (WGS) entry which is preliminary data.</text>
</comment>
<protein>
    <recommendedName>
        <fullName evidence="1">DUF6546 domain-containing protein</fullName>
    </recommendedName>
</protein>
<reference evidence="2" key="2">
    <citation type="submission" date="2023-06" db="EMBL/GenBank/DDBJ databases">
        <authorList>
            <consortium name="Lawrence Berkeley National Laboratory"/>
            <person name="Haridas S."/>
            <person name="Hensen N."/>
            <person name="Bonometti L."/>
            <person name="Westerberg I."/>
            <person name="Brannstrom I.O."/>
            <person name="Guillou S."/>
            <person name="Cros-Aarteil S."/>
            <person name="Calhoun S."/>
            <person name="Kuo A."/>
            <person name="Mondo S."/>
            <person name="Pangilinan J."/>
            <person name="Riley R."/>
            <person name="LaButti K."/>
            <person name="Andreopoulos B."/>
            <person name="Lipzen A."/>
            <person name="Chen C."/>
            <person name="Yanf M."/>
            <person name="Daum C."/>
            <person name="Ng V."/>
            <person name="Clum A."/>
            <person name="Steindorff A."/>
            <person name="Ohm R."/>
            <person name="Martin F."/>
            <person name="Silar P."/>
            <person name="Natvig D."/>
            <person name="Lalanne C."/>
            <person name="Gautier V."/>
            <person name="Ament-velasquez S.L."/>
            <person name="Kruys A."/>
            <person name="Hutchinson M.I."/>
            <person name="Powell A.J."/>
            <person name="Barry K."/>
            <person name="Miller A.N."/>
            <person name="Grigoriev I.V."/>
            <person name="Debuchy R."/>
            <person name="Gladieux P."/>
            <person name="Thoren M.H."/>
            <person name="Johannesson H."/>
        </authorList>
    </citation>
    <scope>NUCLEOTIDE SEQUENCE</scope>
    <source>
        <strain evidence="2">CBS 232.78</strain>
    </source>
</reference>
<evidence type="ECO:0000259" key="1">
    <source>
        <dbReference type="Pfam" id="PF20183"/>
    </source>
</evidence>
<evidence type="ECO:0000313" key="3">
    <source>
        <dbReference type="Proteomes" id="UP001285441"/>
    </source>
</evidence>
<gene>
    <name evidence="2" type="ORF">B0H63DRAFT_289401</name>
</gene>
<feature type="domain" description="DUF6546" evidence="1">
    <location>
        <begin position="363"/>
        <end position="585"/>
    </location>
</feature>
<dbReference type="EMBL" id="JAULSW010000008">
    <property type="protein sequence ID" value="KAK3372166.1"/>
    <property type="molecule type" value="Genomic_DNA"/>
</dbReference>
<dbReference type="AlphaFoldDB" id="A0AAE0KA51"/>
<dbReference type="Pfam" id="PF20183">
    <property type="entry name" value="DUF6546"/>
    <property type="match status" value="1"/>
</dbReference>
<proteinExistence type="predicted"/>
<sequence>MNLWSIFPRDIKLQILDLVAQDHYKLEPSKRVDDRTAGYATVCKEWQEFFEKKNFELIDISRGSRLLKFKDIVQGPRRRYVKHIWLRIVLPLSGCRNWSGEPGWPNVDNWSRDRIYIYHPMVHMLFKELSTWNRATDLNVEGDLTLEFSIYSSRDSERLAKHKDFGHDPYRPPGRDDKPFITWPLSGYEPGQTCASTRDSDNFWKDGVRWDTRAYDPQTRAMACRRAETLISELLDKPKAYSLESLRSLAYEYSVACGDSDSWFPKSDILPTVDVVTRFLVRRQYYRSLTQDELKVIFASLVGLKRVDYEFWRKPGHEDQMEEMGRIFISGRHSLSDTPLQPEEYCKLVLSEYLKDSPFTSALPRRTESLSLFEEFSEEFAILTGYPYDRRMDLMLGLALAVRSLDLKHCAISGWIDATHFFTPFWPSPSEFPWARDYLEKLVVRDRLSYKAVQSWIWDKLETLALTSQFLHSAIEERELNKLLEATALAARHMPKLQVLEIWNHKVDEASIFRYKKRADRVGIVSWQSTYEFSMSEETKKAWSELVDHVPDLHTVHVTPSETLGGSFSLSAVLSCLELRDRIVHPVSAHQIRVEHETMTWSS</sequence>
<keyword evidence="3" id="KW-1185">Reference proteome</keyword>
<dbReference type="InterPro" id="IPR046676">
    <property type="entry name" value="DUF6546"/>
</dbReference>
<reference evidence="2" key="1">
    <citation type="journal article" date="2023" name="Mol. Phylogenet. Evol.">
        <title>Genome-scale phylogeny and comparative genomics of the fungal order Sordariales.</title>
        <authorList>
            <person name="Hensen N."/>
            <person name="Bonometti L."/>
            <person name="Westerberg I."/>
            <person name="Brannstrom I.O."/>
            <person name="Guillou S."/>
            <person name="Cros-Aarteil S."/>
            <person name="Calhoun S."/>
            <person name="Haridas S."/>
            <person name="Kuo A."/>
            <person name="Mondo S."/>
            <person name="Pangilinan J."/>
            <person name="Riley R."/>
            <person name="LaButti K."/>
            <person name="Andreopoulos B."/>
            <person name="Lipzen A."/>
            <person name="Chen C."/>
            <person name="Yan M."/>
            <person name="Daum C."/>
            <person name="Ng V."/>
            <person name="Clum A."/>
            <person name="Steindorff A."/>
            <person name="Ohm R.A."/>
            <person name="Martin F."/>
            <person name="Silar P."/>
            <person name="Natvig D.O."/>
            <person name="Lalanne C."/>
            <person name="Gautier V."/>
            <person name="Ament-Velasquez S.L."/>
            <person name="Kruys A."/>
            <person name="Hutchinson M.I."/>
            <person name="Powell A.J."/>
            <person name="Barry K."/>
            <person name="Miller A.N."/>
            <person name="Grigoriev I.V."/>
            <person name="Debuchy R."/>
            <person name="Gladieux P."/>
            <person name="Hiltunen Thoren M."/>
            <person name="Johannesson H."/>
        </authorList>
    </citation>
    <scope>NUCLEOTIDE SEQUENCE</scope>
    <source>
        <strain evidence="2">CBS 232.78</strain>
    </source>
</reference>
<accession>A0AAE0KA51</accession>
<dbReference type="Proteomes" id="UP001285441">
    <property type="component" value="Unassembled WGS sequence"/>
</dbReference>
<name>A0AAE0KA51_9PEZI</name>